<sequence>MVNPRKKASYPKPLADLIGGAVDPVLAKQGFGQSSLILHWDDIIGQRLAECCEPIKLQWPPRPRERDPNAAVEPATLVLRVIGAMAIEVQHMAPQIVQRVNAHLGWRAVGRLAIRQGPLERAAGPIRIAPPDPEALEEARRATEGVLDEGLRKALTLLGARAIRGRAGGV</sequence>
<evidence type="ECO:0000313" key="1">
    <source>
        <dbReference type="EMBL" id="PPQ30745.1"/>
    </source>
</evidence>
<dbReference type="InterPro" id="IPR007922">
    <property type="entry name" value="DciA-like"/>
</dbReference>
<accession>A0A2S6N7Z6</accession>
<organism evidence="1 2">
    <name type="scientific">Rhodoblastus sphagnicola</name>
    <dbReference type="NCBI Taxonomy" id="333368"/>
    <lineage>
        <taxon>Bacteria</taxon>
        <taxon>Pseudomonadati</taxon>
        <taxon>Pseudomonadota</taxon>
        <taxon>Alphaproteobacteria</taxon>
        <taxon>Hyphomicrobiales</taxon>
        <taxon>Rhodoblastaceae</taxon>
        <taxon>Rhodoblastus</taxon>
    </lineage>
</organism>
<dbReference type="OrthoDB" id="7160947at2"/>
<evidence type="ECO:0000313" key="2">
    <source>
        <dbReference type="Proteomes" id="UP000239089"/>
    </source>
</evidence>
<gene>
    <name evidence="1" type="ORF">CCR94_11835</name>
</gene>
<dbReference type="AlphaFoldDB" id="A0A2S6N7Z6"/>
<dbReference type="PIRSF" id="PIRSF032064">
    <property type="entry name" value="UCP032064"/>
    <property type="match status" value="1"/>
</dbReference>
<keyword evidence="2" id="KW-1185">Reference proteome</keyword>
<reference evidence="1 2" key="1">
    <citation type="journal article" date="2018" name="Arch. Microbiol.">
        <title>New insights into the metabolic potential of the phototrophic purple bacterium Rhodopila globiformis DSM 161(T) from its draft genome sequence and evidence for a vanadium-dependent nitrogenase.</title>
        <authorList>
            <person name="Imhoff J.F."/>
            <person name="Rahn T."/>
            <person name="Kunzel S."/>
            <person name="Neulinger S.C."/>
        </authorList>
    </citation>
    <scope>NUCLEOTIDE SEQUENCE [LARGE SCALE GENOMIC DNA]</scope>
    <source>
        <strain evidence="1 2">DSM 16996</strain>
    </source>
</reference>
<dbReference type="Pfam" id="PF05258">
    <property type="entry name" value="DciA"/>
    <property type="match status" value="1"/>
</dbReference>
<proteinExistence type="predicted"/>
<dbReference type="EMBL" id="NHSJ01000073">
    <property type="protein sequence ID" value="PPQ30745.1"/>
    <property type="molecule type" value="Genomic_DNA"/>
</dbReference>
<dbReference type="Proteomes" id="UP000239089">
    <property type="component" value="Unassembled WGS sequence"/>
</dbReference>
<name>A0A2S6N7Z6_9HYPH</name>
<evidence type="ECO:0008006" key="3">
    <source>
        <dbReference type="Google" id="ProtNLM"/>
    </source>
</evidence>
<dbReference type="InterPro" id="IPR010593">
    <property type="entry name" value="DUF1159"/>
</dbReference>
<protein>
    <recommendedName>
        <fullName evidence="3">DUF721 domain-containing protein</fullName>
    </recommendedName>
</protein>
<comment type="caution">
    <text evidence="1">The sequence shown here is derived from an EMBL/GenBank/DDBJ whole genome shotgun (WGS) entry which is preliminary data.</text>
</comment>